<dbReference type="InterPro" id="IPR041460">
    <property type="entry name" value="Molybdopterin_N"/>
</dbReference>
<dbReference type="Gene3D" id="3.90.55.10">
    <property type="entry name" value="Dimethylsulfoxide Reductase, domain 3"/>
    <property type="match status" value="1"/>
</dbReference>
<dbReference type="Gene3D" id="2.40.40.20">
    <property type="match status" value="1"/>
</dbReference>
<feature type="domain" description="Molybdopterin oxidoreductase N-terminal" evidence="8">
    <location>
        <begin position="8"/>
        <end position="48"/>
    </location>
</feature>
<keyword evidence="10" id="KW-1185">Reference proteome</keyword>
<dbReference type="PANTHER" id="PTHR43742">
    <property type="entry name" value="TRIMETHYLAMINE-N-OXIDE REDUCTASE"/>
    <property type="match status" value="1"/>
</dbReference>
<dbReference type="GO" id="GO:0009055">
    <property type="term" value="F:electron transfer activity"/>
    <property type="evidence" value="ECO:0007669"/>
    <property type="project" value="TreeGrafter"/>
</dbReference>
<dbReference type="SUPFAM" id="SSF53706">
    <property type="entry name" value="Formate dehydrogenase/DMSO reductase, domains 1-3"/>
    <property type="match status" value="1"/>
</dbReference>
<dbReference type="AlphaFoldDB" id="A0A4R7I163"/>
<dbReference type="Gene3D" id="3.40.50.740">
    <property type="match status" value="1"/>
</dbReference>
<keyword evidence="5" id="KW-0560">Oxidoreductase</keyword>
<protein>
    <submittedName>
        <fullName evidence="9">Biotin/methionine sulfoxide reductase</fullName>
    </submittedName>
</protein>
<dbReference type="EMBL" id="SOAU01000001">
    <property type="protein sequence ID" value="TDT16834.1"/>
    <property type="molecule type" value="Genomic_DNA"/>
</dbReference>
<dbReference type="InterPro" id="IPR006657">
    <property type="entry name" value="MoPterin_dinucl-bd_dom"/>
</dbReference>
<feature type="domain" description="Molybdopterin dinucleotide-binding" evidence="7">
    <location>
        <begin position="625"/>
        <end position="745"/>
    </location>
</feature>
<sequence length="768" mass="84384">MSSATRRTATQWGVYDVDVVDGRIASVRGIDLDPDPSPIGDTLVDGVHSLRIERPAVRQGWLDGGPDRARDRRGADSFVEVDWDVALRLAADEIDRVRTERGNEAIYGGSYGWASAGRFHHAQSQLHRFMNVIGGCTRSVGSYSTAAAQTILPHVVEQWYRMELEQTTWSEIADGGELVVSFGGLPVRNSQVSYGGITRHEVGDGIRRAHDRGVRFVTIGPQRSDTPGYTDHRWIPIRPGTDVALMLAVAHVLGTEGLVDRAFLDRCTVGYERFEPYVRGESDGIPKTPEWAAAITGVPADVITGLARDMARHRTLLNASWALQRAHHGEQPYWMLVVLACMLGDVGTTGGGFGFGHCNEGHIGSDGRRFGWAALPQGTSPITSIIPVARIADMLLSPNQPFDFDGHRLTYPEIDLVYWAGGNPFHHHQDLNRLVAAWQRPSTVIVHEPWWTPIARFADIVFPATTAQERIDVCMSSHDPYAHVMEQVVEPPADARSDHAIFAGIAERLGLGDAFTEGRDERAWMEHMWERSAERARADGFDLPSFDDFWAAGRYELPPAAEQRAAWLVDFRDDPAAHPLDTPSGRIEIFSDTIASFGYDDCPGHPVWLEPYERLGGALADRFPLHLVSHQPATRLHSQLDHSEFSRRHKIDDREVVRIHPDAAAERGIADGATVRLFNDRGACLAAARLDPDLAPDVLALPTGAWYAPAEPGVVGSLELGGNPNVLTRDVGTSSLAQGPSAHTCLVEIEPFSGEAPSPNAYEPPPFR</sequence>
<dbReference type="RefSeq" id="WP_133869170.1">
    <property type="nucleotide sequence ID" value="NZ_SOAU01000001.1"/>
</dbReference>
<name>A0A4R7I163_9ACTN</name>
<feature type="domain" description="Molybdopterin oxidoreductase" evidence="6">
    <location>
        <begin position="51"/>
        <end position="508"/>
    </location>
</feature>
<dbReference type="InterPro" id="IPR009010">
    <property type="entry name" value="Asp_de-COase-like_dom_sf"/>
</dbReference>
<dbReference type="CDD" id="cd02793">
    <property type="entry name" value="MopB_CT_DMSOR-BSOR-TMAOR"/>
    <property type="match status" value="1"/>
</dbReference>
<proteinExistence type="inferred from homology"/>
<dbReference type="SUPFAM" id="SSF50692">
    <property type="entry name" value="ADC-like"/>
    <property type="match status" value="1"/>
</dbReference>
<gene>
    <name evidence="9" type="ORF">BDK89_2432</name>
</gene>
<keyword evidence="3" id="KW-0500">Molybdenum</keyword>
<dbReference type="Pfam" id="PF00384">
    <property type="entry name" value="Molybdopterin"/>
    <property type="match status" value="1"/>
</dbReference>
<dbReference type="Pfam" id="PF18364">
    <property type="entry name" value="Molybdopterin_N"/>
    <property type="match status" value="1"/>
</dbReference>
<keyword evidence="4" id="KW-0479">Metal-binding</keyword>
<dbReference type="PANTHER" id="PTHR43742:SF10">
    <property type="entry name" value="TRIMETHYLAMINE-N-OXIDE REDUCTASE 2"/>
    <property type="match status" value="1"/>
</dbReference>
<organism evidence="9 10">
    <name type="scientific">Ilumatobacter fluminis</name>
    <dbReference type="NCBI Taxonomy" id="467091"/>
    <lineage>
        <taxon>Bacteria</taxon>
        <taxon>Bacillati</taxon>
        <taxon>Actinomycetota</taxon>
        <taxon>Acidimicrobiia</taxon>
        <taxon>Acidimicrobiales</taxon>
        <taxon>Ilumatobacteraceae</taxon>
        <taxon>Ilumatobacter</taxon>
    </lineage>
</organism>
<evidence type="ECO:0000313" key="9">
    <source>
        <dbReference type="EMBL" id="TDT16834.1"/>
    </source>
</evidence>
<dbReference type="Proteomes" id="UP000294558">
    <property type="component" value="Unassembled WGS sequence"/>
</dbReference>
<dbReference type="GO" id="GO:0016491">
    <property type="term" value="F:oxidoreductase activity"/>
    <property type="evidence" value="ECO:0007669"/>
    <property type="project" value="UniProtKB-KW"/>
</dbReference>
<evidence type="ECO:0000256" key="2">
    <source>
        <dbReference type="ARBA" id="ARBA00010312"/>
    </source>
</evidence>
<dbReference type="Gene3D" id="3.40.228.10">
    <property type="entry name" value="Dimethylsulfoxide Reductase, domain 2"/>
    <property type="match status" value="1"/>
</dbReference>
<comment type="caution">
    <text evidence="9">The sequence shown here is derived from an EMBL/GenBank/DDBJ whole genome shotgun (WGS) entry which is preliminary data.</text>
</comment>
<accession>A0A4R7I163</accession>
<dbReference type="InterPro" id="IPR041954">
    <property type="entry name" value="CT_DMSOR/BSOR/TMAOR"/>
</dbReference>
<dbReference type="OrthoDB" id="9759518at2"/>
<evidence type="ECO:0000256" key="1">
    <source>
        <dbReference type="ARBA" id="ARBA00001942"/>
    </source>
</evidence>
<dbReference type="GO" id="GO:0030288">
    <property type="term" value="C:outer membrane-bounded periplasmic space"/>
    <property type="evidence" value="ECO:0007669"/>
    <property type="project" value="TreeGrafter"/>
</dbReference>
<dbReference type="InterPro" id="IPR006656">
    <property type="entry name" value="Mopterin_OxRdtase"/>
</dbReference>
<evidence type="ECO:0000256" key="4">
    <source>
        <dbReference type="ARBA" id="ARBA00022723"/>
    </source>
</evidence>
<dbReference type="GO" id="GO:0030151">
    <property type="term" value="F:molybdenum ion binding"/>
    <property type="evidence" value="ECO:0007669"/>
    <property type="project" value="TreeGrafter"/>
</dbReference>
<dbReference type="GO" id="GO:0043546">
    <property type="term" value="F:molybdopterin cofactor binding"/>
    <property type="evidence" value="ECO:0007669"/>
    <property type="project" value="InterPro"/>
</dbReference>
<evidence type="ECO:0000259" key="7">
    <source>
        <dbReference type="Pfam" id="PF01568"/>
    </source>
</evidence>
<evidence type="ECO:0000256" key="5">
    <source>
        <dbReference type="ARBA" id="ARBA00023002"/>
    </source>
</evidence>
<dbReference type="InterPro" id="IPR050612">
    <property type="entry name" value="Prok_Mopterin_Oxidored"/>
</dbReference>
<dbReference type="Pfam" id="PF01568">
    <property type="entry name" value="Molydop_binding"/>
    <property type="match status" value="1"/>
</dbReference>
<reference evidence="9 10" key="1">
    <citation type="submission" date="2019-03" db="EMBL/GenBank/DDBJ databases">
        <title>Sequencing the genomes of 1000 actinobacteria strains.</title>
        <authorList>
            <person name="Klenk H.-P."/>
        </authorList>
    </citation>
    <scope>NUCLEOTIDE SEQUENCE [LARGE SCALE GENOMIC DNA]</scope>
    <source>
        <strain evidence="9 10">DSM 18936</strain>
    </source>
</reference>
<evidence type="ECO:0000313" key="10">
    <source>
        <dbReference type="Proteomes" id="UP000294558"/>
    </source>
</evidence>
<evidence type="ECO:0000259" key="6">
    <source>
        <dbReference type="Pfam" id="PF00384"/>
    </source>
</evidence>
<comment type="cofactor">
    <cofactor evidence="1">
        <name>Mo-bis(molybdopterin guanine dinucleotide)</name>
        <dbReference type="ChEBI" id="CHEBI:60539"/>
    </cofactor>
</comment>
<evidence type="ECO:0000256" key="3">
    <source>
        <dbReference type="ARBA" id="ARBA00022505"/>
    </source>
</evidence>
<dbReference type="GO" id="GO:0009061">
    <property type="term" value="P:anaerobic respiration"/>
    <property type="evidence" value="ECO:0007669"/>
    <property type="project" value="TreeGrafter"/>
</dbReference>
<comment type="similarity">
    <text evidence="2">Belongs to the prokaryotic molybdopterin-containing oxidoreductase family.</text>
</comment>
<evidence type="ECO:0000259" key="8">
    <source>
        <dbReference type="Pfam" id="PF18364"/>
    </source>
</evidence>